<dbReference type="GO" id="GO:0031012">
    <property type="term" value="C:extracellular matrix"/>
    <property type="evidence" value="ECO:0007669"/>
    <property type="project" value="TreeGrafter"/>
</dbReference>
<dbReference type="GO" id="GO:0030198">
    <property type="term" value="P:extracellular matrix organization"/>
    <property type="evidence" value="ECO:0007669"/>
    <property type="project" value="TreeGrafter"/>
</dbReference>
<keyword evidence="3" id="KW-1185">Reference proteome</keyword>
<feature type="domain" description="FAS1" evidence="1">
    <location>
        <begin position="38"/>
        <end position="198"/>
    </location>
</feature>
<dbReference type="SMART" id="SM00554">
    <property type="entry name" value="FAS1"/>
    <property type="match status" value="1"/>
</dbReference>
<dbReference type="InterPro" id="IPR050904">
    <property type="entry name" value="Adhesion/Biosynth-related"/>
</dbReference>
<dbReference type="RefSeq" id="WP_116976258.1">
    <property type="nucleotide sequence ID" value="NZ_QPMM01000007.1"/>
</dbReference>
<reference evidence="2 3" key="1">
    <citation type="submission" date="2018-07" db="EMBL/GenBank/DDBJ databases">
        <title>Chitinophaga K2CV101002-2 sp. nov., isolated from a monsoon evergreen broad-leaved forest soil.</title>
        <authorList>
            <person name="Lv Y."/>
        </authorList>
    </citation>
    <scope>NUCLEOTIDE SEQUENCE [LARGE SCALE GENOMIC DNA]</scope>
    <source>
        <strain evidence="2 3">GDMCC 1.1288</strain>
    </source>
</reference>
<dbReference type="GO" id="GO:0050839">
    <property type="term" value="F:cell adhesion molecule binding"/>
    <property type="evidence" value="ECO:0007669"/>
    <property type="project" value="TreeGrafter"/>
</dbReference>
<organism evidence="2 3">
    <name type="scientific">Chitinophaga silvatica</name>
    <dbReference type="NCBI Taxonomy" id="2282649"/>
    <lineage>
        <taxon>Bacteria</taxon>
        <taxon>Pseudomonadati</taxon>
        <taxon>Bacteroidota</taxon>
        <taxon>Chitinophagia</taxon>
        <taxon>Chitinophagales</taxon>
        <taxon>Chitinophagaceae</taxon>
        <taxon>Chitinophaga</taxon>
    </lineage>
</organism>
<dbReference type="InterPro" id="IPR036378">
    <property type="entry name" value="FAS1_dom_sf"/>
</dbReference>
<dbReference type="PANTHER" id="PTHR10900">
    <property type="entry name" value="PERIOSTIN-RELATED"/>
    <property type="match status" value="1"/>
</dbReference>
<name>A0A3E1Y8J9_9BACT</name>
<dbReference type="PANTHER" id="PTHR10900:SF77">
    <property type="entry name" value="FI19380P1"/>
    <property type="match status" value="1"/>
</dbReference>
<dbReference type="AlphaFoldDB" id="A0A3E1Y8J9"/>
<dbReference type="SUPFAM" id="SSF82153">
    <property type="entry name" value="FAS1 domain"/>
    <property type="match status" value="2"/>
</dbReference>
<dbReference type="EMBL" id="QPMM01000007">
    <property type="protein sequence ID" value="RFS21714.1"/>
    <property type="molecule type" value="Genomic_DNA"/>
</dbReference>
<evidence type="ECO:0000259" key="1">
    <source>
        <dbReference type="PROSITE" id="PS50213"/>
    </source>
</evidence>
<dbReference type="Gene3D" id="2.30.180.10">
    <property type="entry name" value="FAS1 domain"/>
    <property type="match status" value="2"/>
</dbReference>
<accession>A0A3E1Y8J9</accession>
<dbReference type="GO" id="GO:0005615">
    <property type="term" value="C:extracellular space"/>
    <property type="evidence" value="ECO:0007669"/>
    <property type="project" value="TreeGrafter"/>
</dbReference>
<evidence type="ECO:0000313" key="2">
    <source>
        <dbReference type="EMBL" id="RFS21714.1"/>
    </source>
</evidence>
<dbReference type="PROSITE" id="PS50213">
    <property type="entry name" value="FAS1"/>
    <property type="match status" value="2"/>
</dbReference>
<dbReference type="PROSITE" id="PS51257">
    <property type="entry name" value="PROKAR_LIPOPROTEIN"/>
    <property type="match status" value="1"/>
</dbReference>
<dbReference type="Pfam" id="PF02469">
    <property type="entry name" value="Fasciclin"/>
    <property type="match status" value="1"/>
</dbReference>
<evidence type="ECO:0000313" key="3">
    <source>
        <dbReference type="Proteomes" id="UP000260644"/>
    </source>
</evidence>
<gene>
    <name evidence="2" type="ORF">DVR12_13710</name>
</gene>
<sequence>MRRIIFYTITCVLLAMACRKAEYQRPPVGEKVPYVDPATSDLKTLLGRSTQKLFFTAWQRSNMDSLLNIQGKGIRFTIFVPDDAAMTAAGYTADKIAVAKVADLDSLLLFHVVPEYIDSAVVRSQQGNVRHKSMLKDRTLKEQVTRLGSNVLYTEAYSYKLFIGATADGSLLINGKNSGKVSPLYASNGVIYPITKPLVRPRKTMLNIIDTDPRFTILSGLLKALDSTWEEVTYGWFERKMYEELNIKIGNLIVSDAFFAPTNEAFKKAGFNSVEDLMALNARSMPYLDEEEGILYNEMFVTDSLLAYSQWGRLFSIKSSAGYGDRVSAMFWSNDLNNVMLGNFALITSGNNVVPIYYVPFDFGTNAGQITVKVKGSSYPAANIVEADIPTLQGPLHAIDNLILGDKVKF</sequence>
<dbReference type="OrthoDB" id="624512at2"/>
<dbReference type="InterPro" id="IPR000782">
    <property type="entry name" value="FAS1_domain"/>
</dbReference>
<protein>
    <recommendedName>
        <fullName evidence="1">FAS1 domain-containing protein</fullName>
    </recommendedName>
</protein>
<comment type="caution">
    <text evidence="2">The sequence shown here is derived from an EMBL/GenBank/DDBJ whole genome shotgun (WGS) entry which is preliminary data.</text>
</comment>
<dbReference type="Proteomes" id="UP000260644">
    <property type="component" value="Unassembled WGS sequence"/>
</dbReference>
<dbReference type="GO" id="GO:0007155">
    <property type="term" value="P:cell adhesion"/>
    <property type="evidence" value="ECO:0007669"/>
    <property type="project" value="TreeGrafter"/>
</dbReference>
<proteinExistence type="predicted"/>
<feature type="domain" description="FAS1" evidence="1">
    <location>
        <begin position="202"/>
        <end position="403"/>
    </location>
</feature>